<keyword evidence="4" id="KW-0735">Signal-anchor</keyword>
<dbReference type="PANTHER" id="PTHR11523:SF12">
    <property type="entry name" value="PROTEIN ATP1B4"/>
    <property type="match status" value="1"/>
</dbReference>
<reference evidence="10" key="2">
    <citation type="journal article" date="2007" name="PLoS Biol.">
        <title>Survey sequencing and comparative analysis of the elephant shark (Callorhinchus milii) genome.</title>
        <authorList>
            <person name="Venkatesh B."/>
            <person name="Kirkness E.F."/>
            <person name="Loh Y.H."/>
            <person name="Halpern A.L."/>
            <person name="Lee A.P."/>
            <person name="Johnson J."/>
            <person name="Dandona N."/>
            <person name="Viswanathan L.D."/>
            <person name="Tay A."/>
            <person name="Venter J.C."/>
            <person name="Strausberg R.L."/>
            <person name="Brenner S."/>
        </authorList>
    </citation>
    <scope>NUCLEOTIDE SEQUENCE [LARGE SCALE GENOMIC DNA]</scope>
</reference>
<dbReference type="STRING" id="7868.ENSCMIP00000033727"/>
<comment type="subcellular location">
    <subcellularLocation>
        <location evidence="1">Membrane</location>
        <topology evidence="1">Single-pass type II membrane protein</topology>
    </subcellularLocation>
</comment>
<dbReference type="CTD" id="23439"/>
<evidence type="ECO:0000313" key="10">
    <source>
        <dbReference type="Proteomes" id="UP000314986"/>
    </source>
</evidence>
<dbReference type="GO" id="GO:0005890">
    <property type="term" value="C:sodium:potassium-exchanging ATPase complex"/>
    <property type="evidence" value="ECO:0007669"/>
    <property type="project" value="InterPro"/>
</dbReference>
<evidence type="ECO:0000256" key="6">
    <source>
        <dbReference type="ARBA" id="ARBA00023136"/>
    </source>
</evidence>
<keyword evidence="6 7" id="KW-0472">Membrane</keyword>
<sequence length="318" mass="36887">MERNSRATGGAEGNDPKQSATPAADKRNKQKEDNEIEVKPVETFYQKKENFKTYVWNPEKRELLGRTSRSWFLILLFYTIFYIFLAGMFALCLYILLLTISPYTPTYRDRLDNPGVTILPNLEGSEIFFNRSEKSTWSEYVKNMHRFLESYNDSVQADKNIQCSPGSYFTQQKNESEEREACQFNRTLLRNCSGTEDPNFGYSQGKPCILLKMNRLIDYQPGKGVPPYVDCEIMKGMGANVVIHFYPKGGIFDLMYFPYYGKQRHVNYTVPLVAMQFENLDKNTPITVQCKLNGPDIVNDIYKDRFSGRIFFTFLLQA</sequence>
<reference evidence="10" key="3">
    <citation type="journal article" date="2014" name="Nature">
        <title>Elephant shark genome provides unique insights into gnathostome evolution.</title>
        <authorList>
            <consortium name="International Elephant Shark Genome Sequencing Consortium"/>
            <person name="Venkatesh B."/>
            <person name="Lee A.P."/>
            <person name="Ravi V."/>
            <person name="Maurya A.K."/>
            <person name="Lian M.M."/>
            <person name="Swann J.B."/>
            <person name="Ohta Y."/>
            <person name="Flajnik M.F."/>
            <person name="Sutoh Y."/>
            <person name="Kasahara M."/>
            <person name="Hoon S."/>
            <person name="Gangu V."/>
            <person name="Roy S.W."/>
            <person name="Irimia M."/>
            <person name="Korzh V."/>
            <person name="Kondrychyn I."/>
            <person name="Lim Z.W."/>
            <person name="Tay B.H."/>
            <person name="Tohari S."/>
            <person name="Kong K.W."/>
            <person name="Ho S."/>
            <person name="Lorente-Galdos B."/>
            <person name="Quilez J."/>
            <person name="Marques-Bonet T."/>
            <person name="Raney B.J."/>
            <person name="Ingham P.W."/>
            <person name="Tay A."/>
            <person name="Hillier L.W."/>
            <person name="Minx P."/>
            <person name="Boehm T."/>
            <person name="Wilson R.K."/>
            <person name="Brenner S."/>
            <person name="Warren W.C."/>
        </authorList>
    </citation>
    <scope>NUCLEOTIDE SEQUENCE [LARGE SCALE GENOMIC DNA]</scope>
</reference>
<dbReference type="FunCoup" id="A0A4W3IW65">
    <property type="interactions" value="22"/>
</dbReference>
<evidence type="ECO:0000256" key="8">
    <source>
        <dbReference type="SAM" id="MobiDB-lite"/>
    </source>
</evidence>
<comment type="function">
    <text evidence="7">This is the non-catalytic component of the active enzyme, which catalyzes the hydrolysis of ATP coupled with the exchange of Na(+) and K(+) ions across the plasma membrane.</text>
</comment>
<comment type="similarity">
    <text evidence="2 7">Belongs to the X(+)/potassium ATPases subunit beta family.</text>
</comment>
<dbReference type="OrthoDB" id="5912413at2759"/>
<keyword evidence="7" id="KW-0406">Ion transport</keyword>
<feature type="region of interest" description="Disordered" evidence="8">
    <location>
        <begin position="1"/>
        <end position="35"/>
    </location>
</feature>
<dbReference type="GO" id="GO:0006814">
    <property type="term" value="P:sodium ion transport"/>
    <property type="evidence" value="ECO:0007669"/>
    <property type="project" value="InterPro"/>
</dbReference>
<dbReference type="FunFam" id="2.60.40.1660:FF:000001">
    <property type="entry name" value="Sodium/potassium-transporting ATPase subunit beta"/>
    <property type="match status" value="1"/>
</dbReference>
<dbReference type="PROSITE" id="PS00390">
    <property type="entry name" value="ATPASE_NA_K_BETA_1"/>
    <property type="match status" value="1"/>
</dbReference>
<feature type="compositionally biased region" description="Basic and acidic residues" evidence="8">
    <location>
        <begin position="24"/>
        <end position="35"/>
    </location>
</feature>
<dbReference type="AlphaFoldDB" id="A0A4W3IW65"/>
<evidence type="ECO:0000313" key="9">
    <source>
        <dbReference type="Ensembl" id="ENSCMIP00000033727.1"/>
    </source>
</evidence>
<dbReference type="OMA" id="FGGCMFC"/>
<proteinExistence type="inferred from homology"/>
<organism evidence="9 10">
    <name type="scientific">Callorhinchus milii</name>
    <name type="common">Ghost shark</name>
    <dbReference type="NCBI Taxonomy" id="7868"/>
    <lineage>
        <taxon>Eukaryota</taxon>
        <taxon>Metazoa</taxon>
        <taxon>Chordata</taxon>
        <taxon>Craniata</taxon>
        <taxon>Vertebrata</taxon>
        <taxon>Chondrichthyes</taxon>
        <taxon>Holocephali</taxon>
        <taxon>Chimaeriformes</taxon>
        <taxon>Callorhinchidae</taxon>
        <taxon>Callorhinchus</taxon>
    </lineage>
</organism>
<protein>
    <recommendedName>
        <fullName evidence="7">Sodium/potassium-transporting ATPase subunit beta</fullName>
    </recommendedName>
</protein>
<evidence type="ECO:0000256" key="7">
    <source>
        <dbReference type="RuleBase" id="RU362099"/>
    </source>
</evidence>
<dbReference type="GO" id="GO:0006355">
    <property type="term" value="P:regulation of DNA-templated transcription"/>
    <property type="evidence" value="ECO:0007669"/>
    <property type="project" value="TreeGrafter"/>
</dbReference>
<dbReference type="GeneID" id="103178537"/>
<dbReference type="PROSITE" id="PS00391">
    <property type="entry name" value="ATPASE_NA_K_BETA_2"/>
    <property type="match status" value="1"/>
</dbReference>
<dbReference type="Ensembl" id="ENSCMIT00000034236.1">
    <property type="protein sequence ID" value="ENSCMIP00000033727.1"/>
    <property type="gene ID" value="ENSCMIG00000014383.1"/>
</dbReference>
<dbReference type="GO" id="GO:0006813">
    <property type="term" value="P:potassium ion transport"/>
    <property type="evidence" value="ECO:0007669"/>
    <property type="project" value="InterPro"/>
</dbReference>
<name>A0A4W3IW65_CALMI</name>
<evidence type="ECO:0000256" key="1">
    <source>
        <dbReference type="ARBA" id="ARBA00004606"/>
    </source>
</evidence>
<accession>A0A4W3IW65</accession>
<evidence type="ECO:0000256" key="4">
    <source>
        <dbReference type="ARBA" id="ARBA00022968"/>
    </source>
</evidence>
<keyword evidence="10" id="KW-1185">Reference proteome</keyword>
<evidence type="ECO:0000256" key="2">
    <source>
        <dbReference type="ARBA" id="ARBA00005876"/>
    </source>
</evidence>
<dbReference type="KEGG" id="cmk:103178537"/>
<dbReference type="Gene3D" id="2.60.40.1660">
    <property type="entry name" value="Na, k-atpase alpha subunit"/>
    <property type="match status" value="1"/>
</dbReference>
<reference evidence="9" key="4">
    <citation type="submission" date="2025-08" db="UniProtKB">
        <authorList>
            <consortium name="Ensembl"/>
        </authorList>
    </citation>
    <scope>IDENTIFICATION</scope>
</reference>
<dbReference type="Pfam" id="PF00287">
    <property type="entry name" value="Na_K-ATPase"/>
    <property type="match status" value="1"/>
</dbReference>
<dbReference type="InParanoid" id="A0A4W3IW65"/>
<keyword evidence="5 7" id="KW-1133">Transmembrane helix</keyword>
<dbReference type="GO" id="GO:0005637">
    <property type="term" value="C:nuclear inner membrane"/>
    <property type="evidence" value="ECO:0007669"/>
    <property type="project" value="TreeGrafter"/>
</dbReference>
<feature type="transmembrane region" description="Helical" evidence="7">
    <location>
        <begin position="71"/>
        <end position="97"/>
    </location>
</feature>
<dbReference type="GeneTree" id="ENSGT01030000234579"/>
<dbReference type="PANTHER" id="PTHR11523">
    <property type="entry name" value="SODIUM/POTASSIUM-DEPENDENT ATPASE BETA SUBUNIT"/>
    <property type="match status" value="1"/>
</dbReference>
<evidence type="ECO:0000256" key="5">
    <source>
        <dbReference type="ARBA" id="ARBA00022989"/>
    </source>
</evidence>
<keyword evidence="7" id="KW-0813">Transport</keyword>
<dbReference type="NCBIfam" id="TIGR01107">
    <property type="entry name" value="Na_K_ATPase_bet"/>
    <property type="match status" value="1"/>
</dbReference>
<gene>
    <name evidence="9" type="primary">atp1b4</name>
</gene>
<dbReference type="InterPro" id="IPR038702">
    <property type="entry name" value="Na/K_ATPase_sub_beta_sf"/>
</dbReference>
<evidence type="ECO:0000256" key="3">
    <source>
        <dbReference type="ARBA" id="ARBA00022692"/>
    </source>
</evidence>
<keyword evidence="3 7" id="KW-0812">Transmembrane</keyword>
<reference evidence="9" key="5">
    <citation type="submission" date="2025-09" db="UniProtKB">
        <authorList>
            <consortium name="Ensembl"/>
        </authorList>
    </citation>
    <scope>IDENTIFICATION</scope>
</reference>
<reference evidence="10" key="1">
    <citation type="journal article" date="2006" name="Science">
        <title>Ancient noncoding elements conserved in the human genome.</title>
        <authorList>
            <person name="Venkatesh B."/>
            <person name="Kirkness E.F."/>
            <person name="Loh Y.H."/>
            <person name="Halpern A.L."/>
            <person name="Lee A.P."/>
            <person name="Johnson J."/>
            <person name="Dandona N."/>
            <person name="Viswanathan L.D."/>
            <person name="Tay A."/>
            <person name="Venter J.C."/>
            <person name="Strausberg R.L."/>
            <person name="Brenner S."/>
        </authorList>
    </citation>
    <scope>NUCLEOTIDE SEQUENCE [LARGE SCALE GENOMIC DNA]</scope>
</reference>
<dbReference type="Proteomes" id="UP000314986">
    <property type="component" value="Unassembled WGS sequence"/>
</dbReference>
<dbReference type="InterPro" id="IPR000402">
    <property type="entry name" value="Na/K_ATPase_sub_beta"/>
</dbReference>